<keyword evidence="5" id="KW-0347">Helicase</keyword>
<dbReference type="InterPro" id="IPR027417">
    <property type="entry name" value="P-loop_NTPase"/>
</dbReference>
<dbReference type="PROSITE" id="PS50199">
    <property type="entry name" value="ZF_RANBP2_2"/>
    <property type="match status" value="1"/>
</dbReference>
<evidence type="ECO:0000313" key="13">
    <source>
        <dbReference type="Ensembl" id="ENSSAUP00010068047.1"/>
    </source>
</evidence>
<dbReference type="Pfam" id="PF00176">
    <property type="entry name" value="SNF2-rel_dom"/>
    <property type="match status" value="1"/>
</dbReference>
<proteinExistence type="predicted"/>
<dbReference type="InterPro" id="IPR000330">
    <property type="entry name" value="SNF2_N"/>
</dbReference>
<dbReference type="CDD" id="cd00085">
    <property type="entry name" value="HNHc"/>
    <property type="match status" value="1"/>
</dbReference>
<dbReference type="GO" id="GO:0008270">
    <property type="term" value="F:zinc ion binding"/>
    <property type="evidence" value="ECO:0007669"/>
    <property type="project" value="UniProtKB-KW"/>
</dbReference>
<dbReference type="FunFam" id="3.40.50.10810:FF:000024">
    <property type="entry name" value="DNA annealing helicase and endonuclease ZRANB3"/>
    <property type="match status" value="1"/>
</dbReference>
<dbReference type="PANTHER" id="PTHR45766">
    <property type="entry name" value="DNA ANNEALING HELICASE AND ENDONUCLEASE ZRANB3 FAMILY MEMBER"/>
    <property type="match status" value="1"/>
</dbReference>
<dbReference type="CDD" id="cd18793">
    <property type="entry name" value="SF2_C_SNF"/>
    <property type="match status" value="1"/>
</dbReference>
<dbReference type="Proteomes" id="UP000472265">
    <property type="component" value="Chromosome 24"/>
</dbReference>
<dbReference type="Pfam" id="PF00271">
    <property type="entry name" value="Helicase_C"/>
    <property type="match status" value="1"/>
</dbReference>
<reference evidence="13" key="3">
    <citation type="submission" date="2025-09" db="UniProtKB">
        <authorList>
            <consortium name="Ensembl"/>
        </authorList>
    </citation>
    <scope>IDENTIFICATION</scope>
</reference>
<evidence type="ECO:0000259" key="10">
    <source>
        <dbReference type="PROSITE" id="PS50199"/>
    </source>
</evidence>
<dbReference type="GO" id="GO:0043596">
    <property type="term" value="C:nuclear replication fork"/>
    <property type="evidence" value="ECO:0007669"/>
    <property type="project" value="TreeGrafter"/>
</dbReference>
<dbReference type="InterPro" id="IPR001876">
    <property type="entry name" value="Znf_RanBP2"/>
</dbReference>
<evidence type="ECO:0000259" key="11">
    <source>
        <dbReference type="PROSITE" id="PS51192"/>
    </source>
</evidence>
<evidence type="ECO:0000256" key="5">
    <source>
        <dbReference type="ARBA" id="ARBA00022806"/>
    </source>
</evidence>
<reference evidence="13" key="2">
    <citation type="submission" date="2025-08" db="UniProtKB">
        <authorList>
            <consortium name="Ensembl"/>
        </authorList>
    </citation>
    <scope>IDENTIFICATION</scope>
</reference>
<evidence type="ECO:0000256" key="8">
    <source>
        <dbReference type="PROSITE-ProRule" id="PRU00322"/>
    </source>
</evidence>
<dbReference type="GO" id="GO:0005524">
    <property type="term" value="F:ATP binding"/>
    <property type="evidence" value="ECO:0007669"/>
    <property type="project" value="UniProtKB-KW"/>
</dbReference>
<dbReference type="InterPro" id="IPR003615">
    <property type="entry name" value="HNH_nuc"/>
</dbReference>
<gene>
    <name evidence="13" type="primary">ZRANB3</name>
    <name evidence="13" type="synonym">zranb3</name>
</gene>
<evidence type="ECO:0000256" key="2">
    <source>
        <dbReference type="ARBA" id="ARBA00022741"/>
    </source>
</evidence>
<dbReference type="InterPro" id="IPR001650">
    <property type="entry name" value="Helicase_C-like"/>
</dbReference>
<reference evidence="13" key="1">
    <citation type="submission" date="2021-04" db="EMBL/GenBank/DDBJ databases">
        <authorList>
            <consortium name="Wellcome Sanger Institute Data Sharing"/>
        </authorList>
    </citation>
    <scope>NUCLEOTIDE SEQUENCE [LARGE SCALE GENOMIC DNA]</scope>
</reference>
<dbReference type="PANTHER" id="PTHR45766:SF3">
    <property type="entry name" value="DNA ANNEALING HELICASE AND ENDONUCLEASE ZRANB3"/>
    <property type="match status" value="1"/>
</dbReference>
<evidence type="ECO:0000259" key="12">
    <source>
        <dbReference type="PROSITE" id="PS51194"/>
    </source>
</evidence>
<dbReference type="Pfam" id="PF01844">
    <property type="entry name" value="HNH"/>
    <property type="match status" value="1"/>
</dbReference>
<evidence type="ECO:0000256" key="7">
    <source>
        <dbReference type="ARBA" id="ARBA00022840"/>
    </source>
</evidence>
<dbReference type="InterPro" id="IPR002711">
    <property type="entry name" value="HNH"/>
</dbReference>
<evidence type="ECO:0000256" key="1">
    <source>
        <dbReference type="ARBA" id="ARBA00022723"/>
    </source>
</evidence>
<dbReference type="SMART" id="SM00490">
    <property type="entry name" value="HELICc"/>
    <property type="match status" value="1"/>
</dbReference>
<dbReference type="PROSITE" id="PS01358">
    <property type="entry name" value="ZF_RANBP2_1"/>
    <property type="match status" value="1"/>
</dbReference>
<dbReference type="GO" id="GO:0004386">
    <property type="term" value="F:helicase activity"/>
    <property type="evidence" value="ECO:0007669"/>
    <property type="project" value="UniProtKB-KW"/>
</dbReference>
<keyword evidence="2" id="KW-0547">Nucleotide-binding</keyword>
<feature type="domain" description="Helicase C-terminal" evidence="12">
    <location>
        <begin position="304"/>
        <end position="460"/>
    </location>
</feature>
<dbReference type="InterPro" id="IPR049730">
    <property type="entry name" value="SNF2/RAD54-like_C"/>
</dbReference>
<dbReference type="Ensembl" id="ENSSAUT00010071218.1">
    <property type="protein sequence ID" value="ENSSAUP00010068047.1"/>
    <property type="gene ID" value="ENSSAUG00010027005.1"/>
</dbReference>
<keyword evidence="6" id="KW-0862">Zinc</keyword>
<dbReference type="Gene3D" id="3.40.50.300">
    <property type="entry name" value="P-loop containing nucleotide triphosphate hydrolases"/>
    <property type="match status" value="1"/>
</dbReference>
<dbReference type="SMART" id="SM00487">
    <property type="entry name" value="DEXDc"/>
    <property type="match status" value="1"/>
</dbReference>
<evidence type="ECO:0000256" key="6">
    <source>
        <dbReference type="ARBA" id="ARBA00022833"/>
    </source>
</evidence>
<keyword evidence="4" id="KW-0378">Hydrolase</keyword>
<dbReference type="PROSITE" id="PS51194">
    <property type="entry name" value="HELICASE_CTER"/>
    <property type="match status" value="1"/>
</dbReference>
<dbReference type="SUPFAM" id="SSF52540">
    <property type="entry name" value="P-loop containing nucleoside triphosphate hydrolases"/>
    <property type="match status" value="2"/>
</dbReference>
<keyword evidence="3 8" id="KW-0863">Zinc-finger</keyword>
<dbReference type="Gene3D" id="2.30.30.380">
    <property type="entry name" value="Zn-finger domain of Sec23/24"/>
    <property type="match status" value="1"/>
</dbReference>
<feature type="domain" description="Helicase ATP-binding" evidence="11">
    <location>
        <begin position="19"/>
        <end position="181"/>
    </location>
</feature>
<dbReference type="InterPro" id="IPR038718">
    <property type="entry name" value="SNF2-like_sf"/>
</dbReference>
<keyword evidence="1" id="KW-0479">Metal-binding</keyword>
<dbReference type="InterPro" id="IPR014001">
    <property type="entry name" value="Helicase_ATP-bd"/>
</dbReference>
<dbReference type="AlphaFoldDB" id="A0A671YZ80"/>
<evidence type="ECO:0000256" key="9">
    <source>
        <dbReference type="SAM" id="MobiDB-lite"/>
    </source>
</evidence>
<evidence type="ECO:0000313" key="14">
    <source>
        <dbReference type="Proteomes" id="UP000472265"/>
    </source>
</evidence>
<dbReference type="Gene3D" id="3.40.50.10810">
    <property type="entry name" value="Tandem AAA-ATPase domain"/>
    <property type="match status" value="1"/>
</dbReference>
<dbReference type="SMART" id="SM00547">
    <property type="entry name" value="ZnF_RBZ"/>
    <property type="match status" value="1"/>
</dbReference>
<dbReference type="GeneTree" id="ENSGT00940000158559"/>
<dbReference type="Gene3D" id="1.10.30.50">
    <property type="match status" value="1"/>
</dbReference>
<dbReference type="InterPro" id="IPR036443">
    <property type="entry name" value="Znf_RanBP2_sf"/>
</dbReference>
<keyword evidence="14" id="KW-1185">Reference proteome</keyword>
<sequence length="963" mass="107870">HISSAVICNLPQSRGAIDLFFSPFRHVLIWSVQMGLGKTVQAIAVAYAFRKEWPLLVVVPSSLKYPWIEEMERWIPELQPGDINLVENKSHTMGISSSKVTVLGYGLLTTDARPLVEALTRQRFAVVVVDESHYLKSRNAARTKILVPLIQSAKRAILLTGTPALGRPEELFMQIDALYPKMFGTWTDYAKKHCNAHYKYFGRRRQWDCRGASNLDELHQRLSRIMIRRLKAEVLTQLPPKIRQRIPFDLPKEAAKEASASFAEWERLMKGMGSGVVATDNPFTQVMSLVTQMYKQTAIAKAGAVKDYIKMMLEAEQLKFLVFAHHLTMLQACTEAVIEAKAGYIRIDGSVPSSERIHLVNKFQSDPETRVAILSIQAAGQGLTLTAASHVVFAELYWNPGHIKQAEDRAHRIGQTTSVNVHYLIAKGTFDTVMWSMLNRKETVTGCTLNGRKEYLKADQGDKDKWEFLNFADAWTPGEMVLPLEGNEGKLAFFLQFEKEKQHDIRSFFSPGASKEKKRRRIEDEETSPSVSSEAIATPPGALVSFMAPRKLSEPNPSTETWSCGACTYSNSGLLPYCEMCEFPRPSPVLSSASSSSLPADRRAAACLSSAADANDDDEGNDGGAAGTAHPVYPGLQFCASQYTDRIYLYSKVRQPWFHLEIEYEVSCRLPPQVLRFVQEWSSLAAMKQKLLRRSGLLFHSPTLGLQQLAATQHPHSSTKRYLSKDEVAQASLSKAQQEGGSVRLVTKENFFSKRKSAVLTRFLLVCLCRQEKDSCEILAEQPAPESGYLQAVDSGGVPLCLSCHQACPTTGGAWDTRFCSHRCQEEFQLRSSQTYMRSRVLEAEQGICQHCGLHAHDLFLKVRDAPPSQRKEMLENTWLAQLSLKQLNEMIRAPVEGDFWQVDHIRPVYSGGGQCSLDNLQTLCTVCHKARTAQQAKERSQMRKSAAASKVASDISRFFIRK</sequence>
<dbReference type="PROSITE" id="PS51192">
    <property type="entry name" value="HELICASE_ATP_BIND_1"/>
    <property type="match status" value="1"/>
</dbReference>
<dbReference type="GO" id="GO:0031297">
    <property type="term" value="P:replication fork processing"/>
    <property type="evidence" value="ECO:0007669"/>
    <property type="project" value="TreeGrafter"/>
</dbReference>
<dbReference type="GO" id="GO:0016787">
    <property type="term" value="F:hydrolase activity"/>
    <property type="evidence" value="ECO:0007669"/>
    <property type="project" value="UniProtKB-KW"/>
</dbReference>
<feature type="region of interest" description="Disordered" evidence="9">
    <location>
        <begin position="508"/>
        <end position="536"/>
    </location>
</feature>
<dbReference type="GO" id="GO:0006281">
    <property type="term" value="P:DNA repair"/>
    <property type="evidence" value="ECO:0007669"/>
    <property type="project" value="TreeGrafter"/>
</dbReference>
<name>A0A671YZ80_SPAAU</name>
<dbReference type="FunFam" id="3.40.50.300:FF:000788">
    <property type="entry name" value="DNA annealing helicase and endonuclease ZRANB3"/>
    <property type="match status" value="1"/>
</dbReference>
<dbReference type="SMART" id="SM00507">
    <property type="entry name" value="HNHc"/>
    <property type="match status" value="1"/>
</dbReference>
<dbReference type="GO" id="GO:0003676">
    <property type="term" value="F:nucleic acid binding"/>
    <property type="evidence" value="ECO:0007669"/>
    <property type="project" value="InterPro"/>
</dbReference>
<feature type="domain" description="RanBP2-type" evidence="10">
    <location>
        <begin position="558"/>
        <end position="587"/>
    </location>
</feature>
<protein>
    <submittedName>
        <fullName evidence="13">Zinc finger RANBP2-type containing 3</fullName>
    </submittedName>
</protein>
<dbReference type="GO" id="GO:0004520">
    <property type="term" value="F:DNA endonuclease activity"/>
    <property type="evidence" value="ECO:0007669"/>
    <property type="project" value="TreeGrafter"/>
</dbReference>
<evidence type="ECO:0000256" key="4">
    <source>
        <dbReference type="ARBA" id="ARBA00022801"/>
    </source>
</evidence>
<dbReference type="Pfam" id="PF00641">
    <property type="entry name" value="Zn_ribbon_RanBP"/>
    <property type="match status" value="1"/>
</dbReference>
<evidence type="ECO:0000256" key="3">
    <source>
        <dbReference type="ARBA" id="ARBA00022771"/>
    </source>
</evidence>
<dbReference type="SUPFAM" id="SSF90209">
    <property type="entry name" value="Ran binding protein zinc finger-like"/>
    <property type="match status" value="1"/>
</dbReference>
<accession>A0A671YZ80</accession>
<keyword evidence="7" id="KW-0067">ATP-binding</keyword>
<organism evidence="13 14">
    <name type="scientific">Sparus aurata</name>
    <name type="common">Gilthead sea bream</name>
    <dbReference type="NCBI Taxonomy" id="8175"/>
    <lineage>
        <taxon>Eukaryota</taxon>
        <taxon>Metazoa</taxon>
        <taxon>Chordata</taxon>
        <taxon>Craniata</taxon>
        <taxon>Vertebrata</taxon>
        <taxon>Euteleostomi</taxon>
        <taxon>Actinopterygii</taxon>
        <taxon>Neopterygii</taxon>
        <taxon>Teleostei</taxon>
        <taxon>Neoteleostei</taxon>
        <taxon>Acanthomorphata</taxon>
        <taxon>Eupercaria</taxon>
        <taxon>Spariformes</taxon>
        <taxon>Sparidae</taxon>
        <taxon>Sparus</taxon>
    </lineage>
</organism>